<keyword evidence="1" id="KW-0732">Signal</keyword>
<sequence length="190" mass="21627">MKKLYILLLIIPHFLHATGGYDNGSPVGDGKLELDFTLNPGNVIEYGQSYITWNYGLTDTLAFHGYVSHEARDSTNQIYYGLKYTFFQNDSWDLSTALGFRHREDETHIYAPQLLYTYKLPNDYDIGGSILDVYDITDAENLGITYDIALRVPFTLSLLQPYIESSKLAFGAFRNASGKLYPTYSIDIKF</sequence>
<dbReference type="AlphaFoldDB" id="A0A6S6SSI0"/>
<feature type="signal peptide" evidence="1">
    <location>
        <begin position="1"/>
        <end position="17"/>
    </location>
</feature>
<reference evidence="2" key="1">
    <citation type="submission" date="2020-01" db="EMBL/GenBank/DDBJ databases">
        <authorList>
            <person name="Meier V. D."/>
            <person name="Meier V D."/>
        </authorList>
    </citation>
    <scope>NUCLEOTIDE SEQUENCE</scope>
    <source>
        <strain evidence="2">HLG_WM_MAG_02</strain>
    </source>
</reference>
<dbReference type="EMBL" id="CACVAZ010000063">
    <property type="protein sequence ID" value="CAA6810131.1"/>
    <property type="molecule type" value="Genomic_DNA"/>
</dbReference>
<organism evidence="2">
    <name type="scientific">uncultured Sulfurovum sp</name>
    <dbReference type="NCBI Taxonomy" id="269237"/>
    <lineage>
        <taxon>Bacteria</taxon>
        <taxon>Pseudomonadati</taxon>
        <taxon>Campylobacterota</taxon>
        <taxon>Epsilonproteobacteria</taxon>
        <taxon>Campylobacterales</taxon>
        <taxon>Sulfurovaceae</taxon>
        <taxon>Sulfurovum</taxon>
        <taxon>environmental samples</taxon>
    </lineage>
</organism>
<evidence type="ECO:0000256" key="1">
    <source>
        <dbReference type="SAM" id="SignalP"/>
    </source>
</evidence>
<feature type="chain" id="PRO_5027700287" evidence="1">
    <location>
        <begin position="18"/>
        <end position="190"/>
    </location>
</feature>
<gene>
    <name evidence="2" type="ORF">HELGO_WM14759</name>
</gene>
<proteinExistence type="predicted"/>
<evidence type="ECO:0000313" key="2">
    <source>
        <dbReference type="EMBL" id="CAA6810131.1"/>
    </source>
</evidence>
<protein>
    <submittedName>
        <fullName evidence="2">Uncharacterized protein</fullName>
    </submittedName>
</protein>
<name>A0A6S6SSI0_9BACT</name>
<accession>A0A6S6SSI0</accession>